<accession>F3QPJ6</accession>
<evidence type="ECO:0000256" key="1">
    <source>
        <dbReference type="SAM" id="SignalP"/>
    </source>
</evidence>
<keyword evidence="1" id="KW-0732">Signal</keyword>
<dbReference type="STRING" id="762982.HMPREF9442_00083"/>
<gene>
    <name evidence="2" type="ORF">HMPREF9442_00083</name>
</gene>
<reference evidence="2 3" key="1">
    <citation type="submission" date="2011-02" db="EMBL/GenBank/DDBJ databases">
        <authorList>
            <person name="Weinstock G."/>
            <person name="Sodergren E."/>
            <person name="Clifton S."/>
            <person name="Fulton L."/>
            <person name="Fulton B."/>
            <person name="Courtney L."/>
            <person name="Fronick C."/>
            <person name="Harrison M."/>
            <person name="Strong C."/>
            <person name="Farmer C."/>
            <person name="Delahaunty K."/>
            <person name="Markovic C."/>
            <person name="Hall O."/>
            <person name="Minx P."/>
            <person name="Tomlinson C."/>
            <person name="Mitreva M."/>
            <person name="Hou S."/>
            <person name="Chen J."/>
            <person name="Wollam A."/>
            <person name="Pepin K.H."/>
            <person name="Johnson M."/>
            <person name="Bhonagiri V."/>
            <person name="Zhang X."/>
            <person name="Suruliraj S."/>
            <person name="Warren W."/>
            <person name="Chinwalla A."/>
            <person name="Mardis E.R."/>
            <person name="Wilson R.K."/>
        </authorList>
    </citation>
    <scope>NUCLEOTIDE SEQUENCE [LARGE SCALE GENOMIC DNA]</scope>
    <source>
        <strain evidence="2 3">YIT 11841</strain>
    </source>
</reference>
<protein>
    <submittedName>
        <fullName evidence="2">Conserved domain protein</fullName>
    </submittedName>
</protein>
<keyword evidence="3" id="KW-1185">Reference proteome</keyword>
<dbReference type="Proteomes" id="UP000005546">
    <property type="component" value="Unassembled WGS sequence"/>
</dbReference>
<dbReference type="eggNOG" id="ENOG50337ZM">
    <property type="taxonomic scope" value="Bacteria"/>
</dbReference>
<evidence type="ECO:0000313" key="2">
    <source>
        <dbReference type="EMBL" id="EGG58190.1"/>
    </source>
</evidence>
<organism evidence="2 3">
    <name type="scientific">Paraprevotella xylaniphila YIT 11841</name>
    <dbReference type="NCBI Taxonomy" id="762982"/>
    <lineage>
        <taxon>Bacteria</taxon>
        <taxon>Pseudomonadati</taxon>
        <taxon>Bacteroidota</taxon>
        <taxon>Bacteroidia</taxon>
        <taxon>Bacteroidales</taxon>
        <taxon>Prevotellaceae</taxon>
        <taxon>Paraprevotella</taxon>
    </lineage>
</organism>
<sequence>MKQKGLYRALLLILFVTCTVAGQAQEVLRSDSPTGMDAGKVSLKVQPSASDVTPKKVGARLALSDTLVADTARLTFRPSLPPLYRDGTVAYFPTSYYGGYWGLWELHEGFNACLDMSVSASFGKNRFPGVGFGTGISAMYVRSLTDRLVLSVGGFYDRLSWNGLNENRFGINLLAGYQLTDRVSLYAYGSKAFFPMQGRQPWIPPMPWMNNFSSRFGGMVHFKVSDAVSVSLSVEEASWKR</sequence>
<evidence type="ECO:0000313" key="3">
    <source>
        <dbReference type="Proteomes" id="UP000005546"/>
    </source>
</evidence>
<dbReference type="AlphaFoldDB" id="F3QPJ6"/>
<feature type="signal peptide" evidence="1">
    <location>
        <begin position="1"/>
        <end position="24"/>
    </location>
</feature>
<dbReference type="RefSeq" id="WP_008624034.1">
    <property type="nucleotide sequence ID" value="NZ_GL883805.1"/>
</dbReference>
<dbReference type="HOGENOM" id="CLU_1150966_0_0_10"/>
<comment type="caution">
    <text evidence="2">The sequence shown here is derived from an EMBL/GenBank/DDBJ whole genome shotgun (WGS) entry which is preliminary data.</text>
</comment>
<feature type="chain" id="PRO_5003306111" evidence="1">
    <location>
        <begin position="25"/>
        <end position="241"/>
    </location>
</feature>
<proteinExistence type="predicted"/>
<dbReference type="OrthoDB" id="1025741at2"/>
<dbReference type="EMBL" id="AFBR01000001">
    <property type="protein sequence ID" value="EGG58190.1"/>
    <property type="molecule type" value="Genomic_DNA"/>
</dbReference>
<name>F3QPJ6_9BACT</name>